<dbReference type="RefSeq" id="WP_273742781.1">
    <property type="nucleotide sequence ID" value="NZ_CP117466.1"/>
</dbReference>
<keyword evidence="2" id="KW-0813">Transport</keyword>
<evidence type="ECO:0000256" key="1">
    <source>
        <dbReference type="ARBA" id="ARBA00005417"/>
    </source>
</evidence>
<proteinExistence type="inferred from homology"/>
<dbReference type="Gene3D" id="3.40.50.300">
    <property type="entry name" value="P-loop containing nucleotide triphosphate hydrolases"/>
    <property type="match status" value="1"/>
</dbReference>
<comment type="similarity">
    <text evidence="1">Belongs to the ABC transporter superfamily.</text>
</comment>
<organism evidence="3 4">
    <name type="scientific">Paracoccus marcusii</name>
    <dbReference type="NCBI Taxonomy" id="59779"/>
    <lineage>
        <taxon>Bacteria</taxon>
        <taxon>Pseudomonadati</taxon>
        <taxon>Pseudomonadota</taxon>
        <taxon>Alphaproteobacteria</taxon>
        <taxon>Rhodobacterales</taxon>
        <taxon>Paracoccaceae</taxon>
        <taxon>Paracoccus</taxon>
    </lineage>
</organism>
<dbReference type="SUPFAM" id="SSF52540">
    <property type="entry name" value="P-loop containing nucleoside triphosphate hydrolases"/>
    <property type="match status" value="1"/>
</dbReference>
<sequence length="76" mass="8258">MNILAGLTQTTSGVVTMDGAEISGPSLDRGVVFQNYALLPWLTALGNVRFGVRARHPDWSRAQVTRSRPGTCRWSG</sequence>
<dbReference type="InterPro" id="IPR050166">
    <property type="entry name" value="ABC_transporter_ATP-bind"/>
</dbReference>
<evidence type="ECO:0000256" key="2">
    <source>
        <dbReference type="ARBA" id="ARBA00022448"/>
    </source>
</evidence>
<protein>
    <submittedName>
        <fullName evidence="3">Uncharacterized protein</fullName>
    </submittedName>
</protein>
<dbReference type="Proteomes" id="UP001216899">
    <property type="component" value="Chromosome"/>
</dbReference>
<dbReference type="PANTHER" id="PTHR42788">
    <property type="entry name" value="TAURINE IMPORT ATP-BINDING PROTEIN-RELATED"/>
    <property type="match status" value="1"/>
</dbReference>
<dbReference type="InterPro" id="IPR027417">
    <property type="entry name" value="P-loop_NTPase"/>
</dbReference>
<gene>
    <name evidence="3" type="ORF">PRL19_09595</name>
</gene>
<keyword evidence="4" id="KW-1185">Reference proteome</keyword>
<dbReference type="EMBL" id="CP117466">
    <property type="protein sequence ID" value="WDA11555.1"/>
    <property type="molecule type" value="Genomic_DNA"/>
</dbReference>
<evidence type="ECO:0000313" key="4">
    <source>
        <dbReference type="Proteomes" id="UP001216899"/>
    </source>
</evidence>
<evidence type="ECO:0000313" key="3">
    <source>
        <dbReference type="EMBL" id="WDA11555.1"/>
    </source>
</evidence>
<dbReference type="PANTHER" id="PTHR42788:SF13">
    <property type="entry name" value="ALIPHATIC SULFONATES IMPORT ATP-BINDING PROTEIN SSUB"/>
    <property type="match status" value="1"/>
</dbReference>
<name>A0ABY7UNP1_9RHOB</name>
<reference evidence="3 4" key="1">
    <citation type="submission" date="2023-02" db="EMBL/GenBank/DDBJ databases">
        <title>Whole genome sequenc of Paracoccus marcusii MBLB0836.</title>
        <authorList>
            <person name="Seo M.-J."/>
            <person name="Cho E.-S."/>
            <person name="Hwang C.Y."/>
        </authorList>
    </citation>
    <scope>NUCLEOTIDE SEQUENCE [LARGE SCALE GENOMIC DNA]</scope>
    <source>
        <strain evidence="3 4">MBLB0836</strain>
    </source>
</reference>
<accession>A0ABY7UNP1</accession>